<keyword evidence="5" id="KW-0539">Nucleus</keyword>
<feature type="compositionally biased region" description="Basic and acidic residues" evidence="7">
    <location>
        <begin position="932"/>
        <end position="950"/>
    </location>
</feature>
<dbReference type="GO" id="GO:0005524">
    <property type="term" value="F:ATP binding"/>
    <property type="evidence" value="ECO:0007669"/>
    <property type="project" value="InterPro"/>
</dbReference>
<feature type="compositionally biased region" description="Basic residues" evidence="7">
    <location>
        <begin position="917"/>
        <end position="930"/>
    </location>
</feature>
<dbReference type="FunFam" id="3.30.230.10:FF:000014">
    <property type="entry name" value="DNA mismatch repair protein Mlh1"/>
    <property type="match status" value="1"/>
</dbReference>
<feature type="compositionally biased region" description="Basic residues" evidence="7">
    <location>
        <begin position="971"/>
        <end position="1019"/>
    </location>
</feature>
<evidence type="ECO:0000256" key="2">
    <source>
        <dbReference type="ARBA" id="ARBA00006082"/>
    </source>
</evidence>
<reference evidence="9" key="1">
    <citation type="journal article" date="2005" name="PLoS Biol.">
        <title>The genomes of Oryza sativa: a history of duplications.</title>
        <authorList>
            <person name="Yu J."/>
            <person name="Wang J."/>
            <person name="Lin W."/>
            <person name="Li S."/>
            <person name="Li H."/>
            <person name="Zhou J."/>
            <person name="Ni P."/>
            <person name="Dong W."/>
            <person name="Hu S."/>
            <person name="Zeng C."/>
            <person name="Zhang J."/>
            <person name="Zhang Y."/>
            <person name="Li R."/>
            <person name="Xu Z."/>
            <person name="Li S."/>
            <person name="Li X."/>
            <person name="Zheng H."/>
            <person name="Cong L."/>
            <person name="Lin L."/>
            <person name="Yin J."/>
            <person name="Geng J."/>
            <person name="Li G."/>
            <person name="Shi J."/>
            <person name="Liu J."/>
            <person name="Lv H."/>
            <person name="Li J."/>
            <person name="Wang J."/>
            <person name="Deng Y."/>
            <person name="Ran L."/>
            <person name="Shi X."/>
            <person name="Wang X."/>
            <person name="Wu Q."/>
            <person name="Li C."/>
            <person name="Ren X."/>
            <person name="Wang J."/>
            <person name="Wang X."/>
            <person name="Li D."/>
            <person name="Liu D."/>
            <person name="Zhang X."/>
            <person name="Ji Z."/>
            <person name="Zhao W."/>
            <person name="Sun Y."/>
            <person name="Zhang Z."/>
            <person name="Bao J."/>
            <person name="Han Y."/>
            <person name="Dong L."/>
            <person name="Ji J."/>
            <person name="Chen P."/>
            <person name="Wu S."/>
            <person name="Liu J."/>
            <person name="Xiao Y."/>
            <person name="Bu D."/>
            <person name="Tan J."/>
            <person name="Yang L."/>
            <person name="Ye C."/>
            <person name="Zhang J."/>
            <person name="Xu J."/>
            <person name="Zhou Y."/>
            <person name="Yu Y."/>
            <person name="Zhang B."/>
            <person name="Zhuang S."/>
            <person name="Wei H."/>
            <person name="Liu B."/>
            <person name="Lei M."/>
            <person name="Yu H."/>
            <person name="Li Y."/>
            <person name="Xu H."/>
            <person name="Wei S."/>
            <person name="He X."/>
            <person name="Fang L."/>
            <person name="Zhang Z."/>
            <person name="Zhang Y."/>
            <person name="Huang X."/>
            <person name="Su Z."/>
            <person name="Tong W."/>
            <person name="Li J."/>
            <person name="Tong Z."/>
            <person name="Li S."/>
            <person name="Ye J."/>
            <person name="Wang L."/>
            <person name="Fang L."/>
            <person name="Lei T."/>
            <person name="Chen C."/>
            <person name="Chen H."/>
            <person name="Xu Z."/>
            <person name="Li H."/>
            <person name="Huang H."/>
            <person name="Zhang F."/>
            <person name="Xu H."/>
            <person name="Li N."/>
            <person name="Zhao C."/>
            <person name="Li S."/>
            <person name="Dong L."/>
            <person name="Huang Y."/>
            <person name="Li L."/>
            <person name="Xi Y."/>
            <person name="Qi Q."/>
            <person name="Li W."/>
            <person name="Zhang B."/>
            <person name="Hu W."/>
            <person name="Zhang Y."/>
            <person name="Tian X."/>
            <person name="Jiao Y."/>
            <person name="Liang X."/>
            <person name="Jin J."/>
            <person name="Gao L."/>
            <person name="Zheng W."/>
            <person name="Hao B."/>
            <person name="Liu S."/>
            <person name="Wang W."/>
            <person name="Yuan L."/>
            <person name="Cao M."/>
            <person name="McDermott J."/>
            <person name="Samudrala R."/>
            <person name="Wang J."/>
            <person name="Wong G.K."/>
            <person name="Yang H."/>
        </authorList>
    </citation>
    <scope>NUCLEOTIDE SEQUENCE [LARGE SCALE GENOMIC DNA]</scope>
</reference>
<dbReference type="Pfam" id="PF16413">
    <property type="entry name" value="Mlh1_C"/>
    <property type="match status" value="1"/>
</dbReference>
<dbReference type="CDD" id="cd03483">
    <property type="entry name" value="MutL_Trans_MLH1"/>
    <property type="match status" value="1"/>
</dbReference>
<evidence type="ECO:0000256" key="1">
    <source>
        <dbReference type="ARBA" id="ARBA00004123"/>
    </source>
</evidence>
<dbReference type="Gene3D" id="3.30.70.330">
    <property type="match status" value="1"/>
</dbReference>
<proteinExistence type="inferred from homology"/>
<dbReference type="GO" id="GO:0030983">
    <property type="term" value="F:mismatched DNA binding"/>
    <property type="evidence" value="ECO:0007669"/>
    <property type="project" value="InterPro"/>
</dbReference>
<protein>
    <recommendedName>
        <fullName evidence="8">RRM domain-containing protein</fullName>
    </recommendedName>
</protein>
<feature type="region of interest" description="Disordered" evidence="7">
    <location>
        <begin position="641"/>
        <end position="677"/>
    </location>
</feature>
<dbReference type="InterPro" id="IPR032189">
    <property type="entry name" value="Mlh1_C"/>
</dbReference>
<dbReference type="CDD" id="cd16926">
    <property type="entry name" value="HATPase_MutL-MLH-PMS-like"/>
    <property type="match status" value="1"/>
</dbReference>
<dbReference type="Proteomes" id="UP000007752">
    <property type="component" value="Chromosome 1"/>
</dbReference>
<feature type="region of interest" description="Disordered" evidence="7">
    <location>
        <begin position="350"/>
        <end position="381"/>
    </location>
</feature>
<keyword evidence="6" id="KW-0694">RNA-binding</keyword>
<organism evidence="9">
    <name type="scientific">Oryza sativa subsp. japonica</name>
    <name type="common">Rice</name>
    <dbReference type="NCBI Taxonomy" id="39947"/>
    <lineage>
        <taxon>Eukaryota</taxon>
        <taxon>Viridiplantae</taxon>
        <taxon>Streptophyta</taxon>
        <taxon>Embryophyta</taxon>
        <taxon>Tracheophyta</taxon>
        <taxon>Spermatophyta</taxon>
        <taxon>Magnoliopsida</taxon>
        <taxon>Liliopsida</taxon>
        <taxon>Poales</taxon>
        <taxon>Poaceae</taxon>
        <taxon>BOP clade</taxon>
        <taxon>Oryzoideae</taxon>
        <taxon>Oryzeae</taxon>
        <taxon>Oryzinae</taxon>
        <taxon>Oryza</taxon>
        <taxon>Oryza sativa</taxon>
    </lineage>
</organism>
<dbReference type="GO" id="GO:0006298">
    <property type="term" value="P:mismatch repair"/>
    <property type="evidence" value="ECO:0007669"/>
    <property type="project" value="InterPro"/>
</dbReference>
<feature type="compositionally biased region" description="Polar residues" evidence="7">
    <location>
        <begin position="643"/>
        <end position="667"/>
    </location>
</feature>
<feature type="compositionally biased region" description="Basic and acidic residues" evidence="7">
    <location>
        <begin position="890"/>
        <end position="916"/>
    </location>
</feature>
<feature type="compositionally biased region" description="Basic and acidic residues" evidence="7">
    <location>
        <begin position="956"/>
        <end position="970"/>
    </location>
</feature>
<reference evidence="9" key="2">
    <citation type="submission" date="2008-12" db="EMBL/GenBank/DDBJ databases">
        <title>Improved gene annotation of the rice (Oryza sativa) genomes.</title>
        <authorList>
            <person name="Wang J."/>
            <person name="Li R."/>
            <person name="Fan W."/>
            <person name="Huang Q."/>
            <person name="Zhang J."/>
            <person name="Zhou Y."/>
            <person name="Hu Y."/>
            <person name="Zi S."/>
            <person name="Li J."/>
            <person name="Ni P."/>
            <person name="Zheng H."/>
            <person name="Zhang Y."/>
            <person name="Zhao M."/>
            <person name="Hao Q."/>
            <person name="McDermott J."/>
            <person name="Samudrala R."/>
            <person name="Kristiansen K."/>
            <person name="Wong G.K.-S."/>
        </authorList>
    </citation>
    <scope>NUCLEOTIDE SEQUENCE</scope>
</reference>
<evidence type="ECO:0000259" key="8">
    <source>
        <dbReference type="PROSITE" id="PS50102"/>
    </source>
</evidence>
<dbReference type="InterPro" id="IPR034201">
    <property type="entry name" value="RNPS1_RRM"/>
</dbReference>
<dbReference type="CDD" id="cd12365">
    <property type="entry name" value="RRM_RNPS1"/>
    <property type="match status" value="1"/>
</dbReference>
<dbReference type="InterPro" id="IPR014721">
    <property type="entry name" value="Ribsml_uS5_D2-typ_fold_subgr"/>
</dbReference>
<dbReference type="InterPro" id="IPR036890">
    <property type="entry name" value="HATPase_C_sf"/>
</dbReference>
<keyword evidence="3" id="KW-0227">DNA damage</keyword>
<dbReference type="PANTHER" id="PTHR10073">
    <property type="entry name" value="DNA MISMATCH REPAIR PROTEIN MLH, PMS, MUTL"/>
    <property type="match status" value="1"/>
</dbReference>
<sequence length="1120" mass="125031">MDEPSPRGGGCAGEPPRIRRLEESVVNRIAAGEVIQRPSSAVKELIENSLDAGASSVSVAVKDGGLKLIQVSDDGHGIRTHKNRWGSEGKALASMTYVGHVTVTTITEGQLHGYRVSYRDGVMENEPKPCAAVKGTQVMVENLFYNMVARKKTLQNSNDDYPKIVDFISRFAVHHINVTFSCRKHGANRADVHSASTSSRLDAIRSVYGASVVRDLIEIKVSYEDAADSIFKMDGYISNANYVAKKITMILFINDRLVDCTALKRAIEFVYSATLPQASKPFIYMSIHLPSEHVDVNIHPTKKEVSLLNQERIIETIRNAIEEKLMNSNTTRIFQTQALNLSGIAQANPQKDKVSEASMGSGTKSQKIPVSQMVRTDPRNPSGRLHTYWHGQSSNLEKKFDLVSVSKELMYQQALCRFGNFNAIQLSEPAPLQELLVMALKDDELMSDEKDDEKLEIAEVNTEILKENAEMINEYFSIHIDQDGKLTRLPVVLDQYTPDMDRLPEFVLALGNDVTWDDEKECFRTVASAVGNFYALHPPILPNPSGNGIHLYKKNRDSMADEHAENDLISDENDVDQELLAEAEAAWAQREWTIQHVLFPSMRLFLKPPKSMATDGTFVQVASLEKLYKIFERSLQKSKRKANTPTNFLESLQTTPDQNPSPQTRPSVASAAGDDGEAAPRPLRLALLLGILLSLAVPLRLLGLRLLPVALPLPLLLVVVVPFTEPLPTRCQGQSCECTLPLSVWGCFSSPGARRGRSPSSPAKRGSPSKKGRSPSPPPPKKASPPRKASPAPESVVLHIDHLSRNVNEAHLKEIFGNFGEVVNVELSMDRMVNLPRGYGYIEFKKRTDAEKALLYMDGGQIDGNVVKLRFTLAPRQRASSPMKAPPPPPKRDVPHNEKGAPSAEKDVQQRREPSPRRKPASPPRKRTPPNRRIESPRRQPDPSPRRRPDSPPIRRRADASPVRRGDTPPRRRPGSPVRRRSPSPPPRRRRSPMRPSPRRLRGSPSPRRRSPGPIRRRSPPPPPRRPRSPPGRRLPPPRRHSRSPPPRRPPHSRSRSISPRTRRGPPLRRGRSDSSYSRSPSPPRKVNAEPAVLFVDLYRECLLPLSQTIRRISFLQSSA</sequence>
<dbReference type="Pfam" id="PF01119">
    <property type="entry name" value="DNA_mis_repair"/>
    <property type="match status" value="1"/>
</dbReference>
<evidence type="ECO:0000256" key="3">
    <source>
        <dbReference type="ARBA" id="ARBA00022763"/>
    </source>
</evidence>
<dbReference type="InterPro" id="IPR038973">
    <property type="entry name" value="MutL/Mlh/Pms-like"/>
</dbReference>
<evidence type="ECO:0000256" key="6">
    <source>
        <dbReference type="PROSITE-ProRule" id="PRU00176"/>
    </source>
</evidence>
<dbReference type="NCBIfam" id="TIGR00585">
    <property type="entry name" value="mutl"/>
    <property type="match status" value="1"/>
</dbReference>
<dbReference type="AlphaFoldDB" id="B9EWJ9"/>
<accession>B9EWJ9</accession>
<feature type="region of interest" description="Disordered" evidence="7">
    <location>
        <begin position="875"/>
        <end position="1090"/>
    </location>
</feature>
<dbReference type="GO" id="GO:0005634">
    <property type="term" value="C:nucleus"/>
    <property type="evidence" value="ECO:0007669"/>
    <property type="project" value="UniProtKB-SubCell"/>
</dbReference>
<feature type="compositionally biased region" description="Basic residues" evidence="7">
    <location>
        <begin position="1049"/>
        <end position="1070"/>
    </location>
</feature>
<dbReference type="FunFam" id="3.30.70.330:FF:000461">
    <property type="entry name" value="Serine/arginine-rich splicing factor SR45"/>
    <property type="match status" value="1"/>
</dbReference>
<feature type="compositionally biased region" description="Polar residues" evidence="7">
    <location>
        <begin position="358"/>
        <end position="369"/>
    </location>
</feature>
<gene>
    <name evidence="9" type="ORF">OsJ_04833</name>
</gene>
<keyword evidence="4" id="KW-0234">DNA repair</keyword>
<name>B9EWJ9_ORYSJ</name>
<evidence type="ECO:0000256" key="4">
    <source>
        <dbReference type="ARBA" id="ARBA00023204"/>
    </source>
</evidence>
<dbReference type="InterPro" id="IPR035979">
    <property type="entry name" value="RBD_domain_sf"/>
</dbReference>
<dbReference type="SUPFAM" id="SSF54928">
    <property type="entry name" value="RNA-binding domain, RBD"/>
    <property type="match status" value="1"/>
</dbReference>
<evidence type="ECO:0000256" key="7">
    <source>
        <dbReference type="SAM" id="MobiDB-lite"/>
    </source>
</evidence>
<dbReference type="GO" id="GO:0016887">
    <property type="term" value="F:ATP hydrolysis activity"/>
    <property type="evidence" value="ECO:0007669"/>
    <property type="project" value="InterPro"/>
</dbReference>
<dbReference type="InterPro" id="IPR002099">
    <property type="entry name" value="MutL/Mlh/PMS"/>
</dbReference>
<dbReference type="InterPro" id="IPR020568">
    <property type="entry name" value="Ribosomal_Su5_D2-typ_SF"/>
</dbReference>
<feature type="compositionally biased region" description="Low complexity" evidence="7">
    <location>
        <begin position="751"/>
        <end position="766"/>
    </location>
</feature>
<dbReference type="GO" id="GO:0140664">
    <property type="term" value="F:ATP-dependent DNA damage sensor activity"/>
    <property type="evidence" value="ECO:0007669"/>
    <property type="project" value="InterPro"/>
</dbReference>
<dbReference type="Pfam" id="PF00076">
    <property type="entry name" value="RRM_1"/>
    <property type="match status" value="1"/>
</dbReference>
<dbReference type="PROSITE" id="PS50102">
    <property type="entry name" value="RRM"/>
    <property type="match status" value="1"/>
</dbReference>
<evidence type="ECO:0000256" key="5">
    <source>
        <dbReference type="ARBA" id="ARBA00023242"/>
    </source>
</evidence>
<dbReference type="GO" id="GO:0032300">
    <property type="term" value="C:mismatch repair complex"/>
    <property type="evidence" value="ECO:0007669"/>
    <property type="project" value="InterPro"/>
</dbReference>
<dbReference type="PANTHER" id="PTHR10073:SF12">
    <property type="entry name" value="DNA MISMATCH REPAIR PROTEIN MLH1"/>
    <property type="match status" value="1"/>
</dbReference>
<dbReference type="SUPFAM" id="SSF54211">
    <property type="entry name" value="Ribosomal protein S5 domain 2-like"/>
    <property type="match status" value="1"/>
</dbReference>
<comment type="subcellular location">
    <subcellularLocation>
        <location evidence="1">Nucleus</location>
    </subcellularLocation>
</comment>
<evidence type="ECO:0000313" key="9">
    <source>
        <dbReference type="EMBL" id="EEE56040.1"/>
    </source>
</evidence>
<dbReference type="InterPro" id="IPR013507">
    <property type="entry name" value="DNA_mismatch_S5_2-like"/>
</dbReference>
<comment type="similarity">
    <text evidence="2">Belongs to the DNA mismatch repair MutL/HexB family.</text>
</comment>
<dbReference type="Gene3D" id="3.30.565.10">
    <property type="entry name" value="Histidine kinase-like ATPase, C-terminal domain"/>
    <property type="match status" value="2"/>
</dbReference>
<dbReference type="Gene3D" id="3.30.230.10">
    <property type="match status" value="1"/>
</dbReference>
<dbReference type="EMBL" id="CM000138">
    <property type="protein sequence ID" value="EEE56040.1"/>
    <property type="molecule type" value="Genomic_DNA"/>
</dbReference>
<feature type="region of interest" description="Disordered" evidence="7">
    <location>
        <begin position="751"/>
        <end position="794"/>
    </location>
</feature>
<dbReference type="SMART" id="SM01340">
    <property type="entry name" value="DNA_mis_repair"/>
    <property type="match status" value="1"/>
</dbReference>
<dbReference type="InterPro" id="IPR012677">
    <property type="entry name" value="Nucleotide-bd_a/b_plait_sf"/>
</dbReference>
<dbReference type="GO" id="GO:0003723">
    <property type="term" value="F:RNA binding"/>
    <property type="evidence" value="ECO:0007669"/>
    <property type="project" value="UniProtKB-UniRule"/>
</dbReference>
<feature type="compositionally biased region" description="Pro residues" evidence="7">
    <location>
        <begin position="1020"/>
        <end position="1035"/>
    </location>
</feature>
<dbReference type="Pfam" id="PF13589">
    <property type="entry name" value="HATPase_c_3"/>
    <property type="match status" value="1"/>
</dbReference>
<dbReference type="SUPFAM" id="SSF55874">
    <property type="entry name" value="ATPase domain of HSP90 chaperone/DNA topoisomerase II/histidine kinase"/>
    <property type="match status" value="1"/>
</dbReference>
<feature type="domain" description="RRM" evidence="8">
    <location>
        <begin position="796"/>
        <end position="874"/>
    </location>
</feature>
<dbReference type="SMART" id="SM00360">
    <property type="entry name" value="RRM"/>
    <property type="match status" value="1"/>
</dbReference>
<dbReference type="InterPro" id="IPR000504">
    <property type="entry name" value="RRM_dom"/>
</dbReference>